<dbReference type="InterPro" id="IPR025422">
    <property type="entry name" value="TGA_domain"/>
</dbReference>
<name>A0AA87ZJF0_FICCA</name>
<dbReference type="Proteomes" id="UP001187192">
    <property type="component" value="Unassembled WGS sequence"/>
</dbReference>
<evidence type="ECO:0000259" key="1">
    <source>
        <dbReference type="PROSITE" id="PS51806"/>
    </source>
</evidence>
<dbReference type="EMBL" id="BTGU01000004">
    <property type="protein sequence ID" value="GMN33165.1"/>
    <property type="molecule type" value="Genomic_DNA"/>
</dbReference>
<dbReference type="InterPro" id="IPR051886">
    <property type="entry name" value="Seed_Dev/Stress_Resp_Reg"/>
</dbReference>
<gene>
    <name evidence="2" type="ORF">TIFTF001_004015</name>
</gene>
<evidence type="ECO:0000313" key="2">
    <source>
        <dbReference type="EMBL" id="GMN33165.1"/>
    </source>
</evidence>
<dbReference type="AlphaFoldDB" id="A0AA87ZJF0"/>
<sequence>MSVISSSAAYLSSAIRDNSPEHESFKKFFDCWLSEQNQQLQDLIFTAKSFSSTPVDEAALRSLIERVMNHYECYYRTKATWSRHDVCAMLTPSWLSSLEDAFLWIGGWRPSMAFHLLYSKSGLQLEAPGKLDELIRSITTTTTTTTGQDLADISPEQLSRVNELQRRTIIEEKEISEEMARCQETLAGPDMVELSDMVSEQLGTNNGSIVDDVGEEDRVESALKPREKGLEEVLKRADELRLKTLNDLVDLLTPIQAVHFLIAAAQLHLKIHEWGKKRDAKHHLAA</sequence>
<protein>
    <recommendedName>
        <fullName evidence="1">DOG1 domain-containing protein</fullName>
    </recommendedName>
</protein>
<dbReference type="PROSITE" id="PS51806">
    <property type="entry name" value="DOG1"/>
    <property type="match status" value="1"/>
</dbReference>
<dbReference type="Pfam" id="PF14144">
    <property type="entry name" value="DOG1"/>
    <property type="match status" value="1"/>
</dbReference>
<dbReference type="GO" id="GO:0043565">
    <property type="term" value="F:sequence-specific DNA binding"/>
    <property type="evidence" value="ECO:0007669"/>
    <property type="project" value="InterPro"/>
</dbReference>
<reference evidence="2" key="1">
    <citation type="submission" date="2023-07" db="EMBL/GenBank/DDBJ databases">
        <title>draft genome sequence of fig (Ficus carica).</title>
        <authorList>
            <person name="Takahashi T."/>
            <person name="Nishimura K."/>
        </authorList>
    </citation>
    <scope>NUCLEOTIDE SEQUENCE</scope>
</reference>
<dbReference type="GO" id="GO:0006351">
    <property type="term" value="P:DNA-templated transcription"/>
    <property type="evidence" value="ECO:0007669"/>
    <property type="project" value="InterPro"/>
</dbReference>
<keyword evidence="3" id="KW-1185">Reference proteome</keyword>
<proteinExistence type="predicted"/>
<dbReference type="PANTHER" id="PTHR46354">
    <property type="entry name" value="DOG1 DOMAIN-CONTAINING PROTEIN"/>
    <property type="match status" value="1"/>
</dbReference>
<comment type="caution">
    <text evidence="2">The sequence shown here is derived from an EMBL/GenBank/DDBJ whole genome shotgun (WGS) entry which is preliminary data.</text>
</comment>
<feature type="domain" description="DOG1" evidence="1">
    <location>
        <begin position="22"/>
        <end position="281"/>
    </location>
</feature>
<accession>A0AA87ZJF0</accession>
<dbReference type="PANTHER" id="PTHR46354:SF4">
    <property type="entry name" value="PROTEIN DOG1-LIKE 3"/>
    <property type="match status" value="1"/>
</dbReference>
<organism evidence="2 3">
    <name type="scientific">Ficus carica</name>
    <name type="common">Common fig</name>
    <dbReference type="NCBI Taxonomy" id="3494"/>
    <lineage>
        <taxon>Eukaryota</taxon>
        <taxon>Viridiplantae</taxon>
        <taxon>Streptophyta</taxon>
        <taxon>Embryophyta</taxon>
        <taxon>Tracheophyta</taxon>
        <taxon>Spermatophyta</taxon>
        <taxon>Magnoliopsida</taxon>
        <taxon>eudicotyledons</taxon>
        <taxon>Gunneridae</taxon>
        <taxon>Pentapetalae</taxon>
        <taxon>rosids</taxon>
        <taxon>fabids</taxon>
        <taxon>Rosales</taxon>
        <taxon>Moraceae</taxon>
        <taxon>Ficeae</taxon>
        <taxon>Ficus</taxon>
    </lineage>
</organism>
<evidence type="ECO:0000313" key="3">
    <source>
        <dbReference type="Proteomes" id="UP001187192"/>
    </source>
</evidence>